<dbReference type="SMART" id="SM00862">
    <property type="entry name" value="Trans_reg_C"/>
    <property type="match status" value="1"/>
</dbReference>
<accession>A0ABV8SL93</accession>
<dbReference type="Pfam" id="PF00486">
    <property type="entry name" value="Trans_reg_C"/>
    <property type="match status" value="1"/>
</dbReference>
<comment type="caution">
    <text evidence="6">The sequence shown here is derived from an EMBL/GenBank/DDBJ whole genome shotgun (WGS) entry which is preliminary data.</text>
</comment>
<dbReference type="RefSeq" id="WP_204604580.1">
    <property type="nucleotide sequence ID" value="NZ_JBHSED010000071.1"/>
</dbReference>
<evidence type="ECO:0000259" key="5">
    <source>
        <dbReference type="PROSITE" id="PS51755"/>
    </source>
</evidence>
<dbReference type="InterPro" id="IPR036388">
    <property type="entry name" value="WH-like_DNA-bd_sf"/>
</dbReference>
<name>A0ABV8SL93_9BACL</name>
<evidence type="ECO:0000256" key="2">
    <source>
        <dbReference type="ARBA" id="ARBA00023125"/>
    </source>
</evidence>
<feature type="domain" description="OmpR/PhoB-type" evidence="5">
    <location>
        <begin position="1"/>
        <end position="91"/>
    </location>
</feature>
<dbReference type="PROSITE" id="PS51755">
    <property type="entry name" value="OMPR_PHOB"/>
    <property type="match status" value="1"/>
</dbReference>
<keyword evidence="7" id="KW-1185">Reference proteome</keyword>
<proteinExistence type="predicted"/>
<keyword evidence="1" id="KW-0805">Transcription regulation</keyword>
<evidence type="ECO:0000256" key="3">
    <source>
        <dbReference type="ARBA" id="ARBA00023163"/>
    </source>
</evidence>
<evidence type="ECO:0000313" key="6">
    <source>
        <dbReference type="EMBL" id="MFC4307154.1"/>
    </source>
</evidence>
<dbReference type="CDD" id="cd00383">
    <property type="entry name" value="trans_reg_C"/>
    <property type="match status" value="1"/>
</dbReference>
<keyword evidence="2 4" id="KW-0238">DNA-binding</keyword>
<dbReference type="Gene3D" id="1.10.10.10">
    <property type="entry name" value="Winged helix-like DNA-binding domain superfamily/Winged helix DNA-binding domain"/>
    <property type="match status" value="1"/>
</dbReference>
<evidence type="ECO:0000313" key="7">
    <source>
        <dbReference type="Proteomes" id="UP001595755"/>
    </source>
</evidence>
<dbReference type="SUPFAM" id="SSF46894">
    <property type="entry name" value="C-terminal effector domain of the bipartite response regulators"/>
    <property type="match status" value="1"/>
</dbReference>
<dbReference type="InterPro" id="IPR016032">
    <property type="entry name" value="Sig_transdc_resp-reg_C-effctor"/>
</dbReference>
<evidence type="ECO:0000256" key="4">
    <source>
        <dbReference type="PROSITE-ProRule" id="PRU01091"/>
    </source>
</evidence>
<sequence>MIQFDSDTCQAVYAGGSIQLLPKEFALLRFLYEHAGRAFSREELLDAVWPLEAPVDRTVDDHIYRIRKKISVWPHLLHVGTVRGQGYKLIRHAPLQQESPLLQDSQFADDVHRMLGKYHQLGMGAAMQLLSTHRSLLSLPGDPYYDDYLHFIQGDFEWLLSTDSISDWQKVLYAAFFHATLQFKPEASLCYFERLLDKDLPLSREWRSDLRLNAVHLYLEAGSPKKAQEALDSLRKDIADLHSPSFTALFLLKEMYVRLQEDDLAAAAVKLEECGALLARHPIRRERGAFLAAKAIYLYRLGKIPLAGQTLDEALETIRETHFIPHLLIHLRMALRHLRSYSLDEARQVKYARQWDALSMHYRFGELLAAAEHLLRKHL</sequence>
<evidence type="ECO:0000256" key="1">
    <source>
        <dbReference type="ARBA" id="ARBA00023015"/>
    </source>
</evidence>
<dbReference type="Proteomes" id="UP001595755">
    <property type="component" value="Unassembled WGS sequence"/>
</dbReference>
<gene>
    <name evidence="6" type="ORF">ACFO1S_27385</name>
</gene>
<keyword evidence="3" id="KW-0804">Transcription</keyword>
<feature type="DNA-binding region" description="OmpR/PhoB-type" evidence="4">
    <location>
        <begin position="1"/>
        <end position="91"/>
    </location>
</feature>
<protein>
    <submittedName>
        <fullName evidence="6">Winged helix-turn-helix domain-containing protein</fullName>
    </submittedName>
</protein>
<dbReference type="EMBL" id="JBHSED010000071">
    <property type="protein sequence ID" value="MFC4307154.1"/>
    <property type="molecule type" value="Genomic_DNA"/>
</dbReference>
<organism evidence="6 7">
    <name type="scientific">Cohnella boryungensis</name>
    <dbReference type="NCBI Taxonomy" id="768479"/>
    <lineage>
        <taxon>Bacteria</taxon>
        <taxon>Bacillati</taxon>
        <taxon>Bacillota</taxon>
        <taxon>Bacilli</taxon>
        <taxon>Bacillales</taxon>
        <taxon>Paenibacillaceae</taxon>
        <taxon>Cohnella</taxon>
    </lineage>
</organism>
<reference evidence="7" key="1">
    <citation type="journal article" date="2019" name="Int. J. Syst. Evol. Microbiol.">
        <title>The Global Catalogue of Microorganisms (GCM) 10K type strain sequencing project: providing services to taxonomists for standard genome sequencing and annotation.</title>
        <authorList>
            <consortium name="The Broad Institute Genomics Platform"/>
            <consortium name="The Broad Institute Genome Sequencing Center for Infectious Disease"/>
            <person name="Wu L."/>
            <person name="Ma J."/>
        </authorList>
    </citation>
    <scope>NUCLEOTIDE SEQUENCE [LARGE SCALE GENOMIC DNA]</scope>
    <source>
        <strain evidence="7">CGMCC 4.1641</strain>
    </source>
</reference>
<dbReference type="InterPro" id="IPR001867">
    <property type="entry name" value="OmpR/PhoB-type_DNA-bd"/>
</dbReference>